<dbReference type="InterPro" id="IPR013783">
    <property type="entry name" value="Ig-like_fold"/>
</dbReference>
<dbReference type="AlphaFoldDB" id="A0A8T2M232"/>
<protein>
    <recommendedName>
        <fullName evidence="2">Immunoglobulin V-set domain-containing protein</fullName>
    </recommendedName>
</protein>
<evidence type="ECO:0000313" key="4">
    <source>
        <dbReference type="Proteomes" id="UP000752171"/>
    </source>
</evidence>
<comment type="caution">
    <text evidence="3">The sequence shown here is derived from an EMBL/GenBank/DDBJ whole genome shotgun (WGS) entry which is preliminary data.</text>
</comment>
<dbReference type="InterPro" id="IPR013106">
    <property type="entry name" value="Ig_V-set"/>
</dbReference>
<dbReference type="Proteomes" id="UP000752171">
    <property type="component" value="Unassembled WGS sequence"/>
</dbReference>
<gene>
    <name evidence="3" type="ORF">AMEX_G7041</name>
</gene>
<keyword evidence="1" id="KW-0472">Membrane</keyword>
<dbReference type="EMBL" id="JAICCE010000005">
    <property type="protein sequence ID" value="KAG9277057.1"/>
    <property type="molecule type" value="Genomic_DNA"/>
</dbReference>
<accession>A0A8T2M232</accession>
<proteinExistence type="predicted"/>
<dbReference type="Gene3D" id="2.60.40.10">
    <property type="entry name" value="Immunoglobulins"/>
    <property type="match status" value="1"/>
</dbReference>
<dbReference type="Pfam" id="PF07686">
    <property type="entry name" value="V-set"/>
    <property type="match status" value="1"/>
</dbReference>
<sequence length="205" mass="23401">MTELKMKKDYFMCHHIFLLVSFSHSAQVHTVHGEQSRELRLKCREKHADRTVWYGQRCSQLPFIIVAVIGSDQPPFHPVFIRGSESNFNIAWDANAASVSLEIKNFSDSDQGFYYCSVGDEAYTIIGSGYTVTLKETANTPTQAPATLIVHEEKESWQWHTVAIWPVICFTVSGIALWGIYEIQKQPRSKKKHKGVYTTVYYTSS</sequence>
<evidence type="ECO:0000259" key="2">
    <source>
        <dbReference type="Pfam" id="PF07686"/>
    </source>
</evidence>
<dbReference type="InterPro" id="IPR036179">
    <property type="entry name" value="Ig-like_dom_sf"/>
</dbReference>
<feature type="transmembrane region" description="Helical" evidence="1">
    <location>
        <begin position="157"/>
        <end position="181"/>
    </location>
</feature>
<keyword evidence="1" id="KW-1133">Transmembrane helix</keyword>
<reference evidence="3 4" key="1">
    <citation type="submission" date="2021-07" db="EMBL/GenBank/DDBJ databases">
        <authorList>
            <person name="Imarazene B."/>
            <person name="Zahm M."/>
            <person name="Klopp C."/>
            <person name="Cabau C."/>
            <person name="Beille S."/>
            <person name="Jouanno E."/>
            <person name="Castinel A."/>
            <person name="Lluch J."/>
            <person name="Gil L."/>
            <person name="Kuchtly C."/>
            <person name="Lopez Roques C."/>
            <person name="Donnadieu C."/>
            <person name="Parrinello H."/>
            <person name="Journot L."/>
            <person name="Du K."/>
            <person name="Schartl M."/>
            <person name="Retaux S."/>
            <person name="Guiguen Y."/>
        </authorList>
    </citation>
    <scope>NUCLEOTIDE SEQUENCE [LARGE SCALE GENOMIC DNA]</scope>
    <source>
        <strain evidence="3">Pach_M1</strain>
        <tissue evidence="3">Testis</tissue>
    </source>
</reference>
<dbReference type="SUPFAM" id="SSF48726">
    <property type="entry name" value="Immunoglobulin"/>
    <property type="match status" value="1"/>
</dbReference>
<evidence type="ECO:0000313" key="3">
    <source>
        <dbReference type="EMBL" id="KAG9277057.1"/>
    </source>
</evidence>
<evidence type="ECO:0000256" key="1">
    <source>
        <dbReference type="SAM" id="Phobius"/>
    </source>
</evidence>
<keyword evidence="1" id="KW-0812">Transmembrane</keyword>
<name>A0A8T2M232_ASTMX</name>
<feature type="domain" description="Immunoglobulin V-set" evidence="2">
    <location>
        <begin position="30"/>
        <end position="133"/>
    </location>
</feature>
<organism evidence="3 4">
    <name type="scientific">Astyanax mexicanus</name>
    <name type="common">Blind cave fish</name>
    <name type="synonym">Astyanax fasciatus mexicanus</name>
    <dbReference type="NCBI Taxonomy" id="7994"/>
    <lineage>
        <taxon>Eukaryota</taxon>
        <taxon>Metazoa</taxon>
        <taxon>Chordata</taxon>
        <taxon>Craniata</taxon>
        <taxon>Vertebrata</taxon>
        <taxon>Euteleostomi</taxon>
        <taxon>Actinopterygii</taxon>
        <taxon>Neopterygii</taxon>
        <taxon>Teleostei</taxon>
        <taxon>Ostariophysi</taxon>
        <taxon>Characiformes</taxon>
        <taxon>Characoidei</taxon>
        <taxon>Acestrorhamphidae</taxon>
        <taxon>Acestrorhamphinae</taxon>
        <taxon>Astyanax</taxon>
    </lineage>
</organism>